<dbReference type="Ensembl" id="ENSDART00000154166.2">
    <property type="protein sequence ID" value="ENSDARP00000128415.1"/>
    <property type="gene ID" value="ENSDARG00000054128.6"/>
</dbReference>
<dbReference type="eggNOG" id="ENOG502QTUN">
    <property type="taxonomic scope" value="Eukaryota"/>
</dbReference>
<keyword evidence="3" id="KW-1185">Reference proteome</keyword>
<dbReference type="OrthoDB" id="3219396at2759"/>
<dbReference type="RefSeq" id="XP_001341940.2">
    <property type="nucleotide sequence ID" value="XM_001341904.9"/>
</dbReference>
<dbReference type="Gene3D" id="1.20.1280.50">
    <property type="match status" value="1"/>
</dbReference>
<dbReference type="Bgee" id="ENSDARG00000054128">
    <property type="expression patterns" value="Expressed in mature ovarian follicle and 17 other cell types or tissues"/>
</dbReference>
<evidence type="ECO:0000313" key="4">
    <source>
        <dbReference type="RefSeq" id="XP_001341940.2"/>
    </source>
</evidence>
<sequence>MSYIQLPEEIWIHVFGFLSVRDKLSVRVSCTYFKGLVDHWALWKDSVLLIQKPGVYDTHFWKTLSRRKVKSVVVEKAKAKVLQQIVLYLPWVTSVNLLECSDDTALVTLAALKHLDRLVICQCSCRSLISSLLSLRNLTHLCLCGVQRASIVEIRNVLSQLTNLTSLHYHDDKNPINKTALHSLLTRLNNLKHLSLKMGPKYGILPVDYFCPAGACGHSAGEESVLNSLELLNYEDSCLSPDAFSALSSLTKLSVHYTKCIFCPLACPLIKWLEELCVLSELNISYGYSLEMYAGSIPRIVRRLSLMGVKADLASVRILAKRLPELLHLHLDLCCHDISHIIAEMPQMFPKLQILKVRHYNVPASVFLQLKHLPRLRQLVILDAPQGPSPAIQDLTQKLQTQTNNRVHVLHSHLKDQTTCSCGFY</sequence>
<accession>X1WDW5</accession>
<dbReference type="KEGG" id="dre:100002065"/>
<dbReference type="InterPro" id="IPR032675">
    <property type="entry name" value="LRR_dom_sf"/>
</dbReference>
<dbReference type="EMBL" id="BX465838">
    <property type="status" value="NOT_ANNOTATED_CDS"/>
    <property type="molecule type" value="Genomic_DNA"/>
</dbReference>
<dbReference type="GeneTree" id="ENSGT00530000069038"/>
<dbReference type="RefSeq" id="XP_021328866.1">
    <property type="nucleotide sequence ID" value="XM_021473191.2"/>
</dbReference>
<reference evidence="2" key="2">
    <citation type="submission" date="2014-03" db="UniProtKB">
        <authorList>
            <consortium name="Ensembl"/>
        </authorList>
    </citation>
    <scope>IDENTIFICATION</scope>
    <source>
        <strain evidence="2">Tuebingen</strain>
    </source>
</reference>
<evidence type="ECO:0000313" key="3">
    <source>
        <dbReference type="Proteomes" id="UP000000437"/>
    </source>
</evidence>
<dbReference type="SMR" id="A0A8M1Q7N7"/>
<feature type="domain" description="F-box" evidence="1">
    <location>
        <begin position="1"/>
        <end position="46"/>
    </location>
</feature>
<evidence type="ECO:0000313" key="2">
    <source>
        <dbReference type="Ensembl" id="ENSDARP00000128415"/>
    </source>
</evidence>
<evidence type="ECO:0000313" key="5">
    <source>
        <dbReference type="RefSeq" id="XP_021328866.1"/>
    </source>
</evidence>
<dbReference type="HOGENOM" id="CLU_052184_0_0_1"/>
<organism evidence="3 4">
    <name type="scientific">Danio rerio</name>
    <name type="common">Zebrafish</name>
    <name type="synonym">Brachydanio rerio</name>
    <dbReference type="NCBI Taxonomy" id="7955"/>
    <lineage>
        <taxon>Eukaryota</taxon>
        <taxon>Metazoa</taxon>
        <taxon>Chordata</taxon>
        <taxon>Craniata</taxon>
        <taxon>Vertebrata</taxon>
        <taxon>Euteleostomi</taxon>
        <taxon>Actinopterygii</taxon>
        <taxon>Neopterygii</taxon>
        <taxon>Teleostei</taxon>
        <taxon>Ostariophysi</taxon>
        <taxon>Cypriniformes</taxon>
        <taxon>Danionidae</taxon>
        <taxon>Danioninae</taxon>
        <taxon>Danio</taxon>
    </lineage>
</organism>
<protein>
    <submittedName>
        <fullName evidence="2 4 5">Im:7136021</fullName>
    </submittedName>
</protein>
<dbReference type="SUPFAM" id="SSF52058">
    <property type="entry name" value="L domain-like"/>
    <property type="match status" value="1"/>
</dbReference>
<dbReference type="STRING" id="7955.ENSDARP00000128415"/>
<dbReference type="SUPFAM" id="SSF81383">
    <property type="entry name" value="F-box domain"/>
    <property type="match status" value="1"/>
</dbReference>
<evidence type="ECO:0000259" key="1">
    <source>
        <dbReference type="PROSITE" id="PS50181"/>
    </source>
</evidence>
<dbReference type="InterPro" id="IPR001810">
    <property type="entry name" value="F-box_dom"/>
</dbReference>
<accession>A0A8M1Q7N7</accession>
<evidence type="ECO:0000313" key="6">
    <source>
        <dbReference type="ZFIN" id="ZDB-GENE-041008-74"/>
    </source>
</evidence>
<dbReference type="ZFIN" id="ZDB-GENE-041008-74">
    <property type="gene designation" value="im:7136021"/>
</dbReference>
<reference evidence="2 3" key="1">
    <citation type="journal article" date="2013" name="Nature">
        <title>The zebrafish reference genome sequence and its relationship to the human genome.</title>
        <authorList>
            <consortium name="Genome Reference Consortium Zebrafish"/>
            <person name="Howe K."/>
            <person name="Clark M.D."/>
            <person name="Torroja C.F."/>
            <person name="Torrance J."/>
            <person name="Berthelot C."/>
            <person name="Muffato M."/>
            <person name="Collins J.E."/>
            <person name="Humphray S."/>
            <person name="McLaren K."/>
            <person name="Matthews L."/>
            <person name="McLaren S."/>
            <person name="Sealy I."/>
            <person name="Caccamo M."/>
            <person name="Churcher C."/>
            <person name="Scott C."/>
            <person name="Barrett J.C."/>
            <person name="Koch R."/>
            <person name="Rauch G.J."/>
            <person name="White S."/>
            <person name="Chow W."/>
            <person name="Kilian B."/>
            <person name="Quintais L.T."/>
            <person name="Guerra-Assuncao J.A."/>
            <person name="Zhou Y."/>
            <person name="Gu Y."/>
            <person name="Yen J."/>
            <person name="Vogel J.H."/>
            <person name="Eyre T."/>
            <person name="Redmond S."/>
            <person name="Banerjee R."/>
            <person name="Chi J."/>
            <person name="Fu B."/>
            <person name="Langley E."/>
            <person name="Maguire S.F."/>
            <person name="Laird G.K."/>
            <person name="Lloyd D."/>
            <person name="Kenyon E."/>
            <person name="Donaldson S."/>
            <person name="Sehra H."/>
            <person name="Almeida-King J."/>
            <person name="Loveland J."/>
            <person name="Trevanion S."/>
            <person name="Jones M."/>
            <person name="Quail M."/>
            <person name="Willey D."/>
            <person name="Hunt A."/>
            <person name="Burton J."/>
            <person name="Sims S."/>
            <person name="McLay K."/>
            <person name="Plumb B."/>
            <person name="Davis J."/>
            <person name="Clee C."/>
            <person name="Oliver K."/>
            <person name="Clark R."/>
            <person name="Riddle C."/>
            <person name="Elliot D."/>
            <person name="Eliott D."/>
            <person name="Threadgold G."/>
            <person name="Harden G."/>
            <person name="Ware D."/>
            <person name="Begum S."/>
            <person name="Mortimore B."/>
            <person name="Mortimer B."/>
            <person name="Kerry G."/>
            <person name="Heath P."/>
            <person name="Phillimore B."/>
            <person name="Tracey A."/>
            <person name="Corby N."/>
            <person name="Dunn M."/>
            <person name="Johnson C."/>
            <person name="Wood J."/>
            <person name="Clark S."/>
            <person name="Pelan S."/>
            <person name="Griffiths G."/>
            <person name="Smith M."/>
            <person name="Glithero R."/>
            <person name="Howden P."/>
            <person name="Barker N."/>
            <person name="Lloyd C."/>
            <person name="Stevens C."/>
            <person name="Harley J."/>
            <person name="Holt K."/>
            <person name="Panagiotidis G."/>
            <person name="Lovell J."/>
            <person name="Beasley H."/>
            <person name="Henderson C."/>
            <person name="Gordon D."/>
            <person name="Auger K."/>
            <person name="Wright D."/>
            <person name="Collins J."/>
            <person name="Raisen C."/>
            <person name="Dyer L."/>
            <person name="Leung K."/>
            <person name="Robertson L."/>
            <person name="Ambridge K."/>
            <person name="Leongamornlert D."/>
            <person name="McGuire S."/>
            <person name="Gilderthorp R."/>
            <person name="Griffiths C."/>
            <person name="Manthravadi D."/>
            <person name="Nichol S."/>
            <person name="Barker G."/>
            <person name="Whitehead S."/>
            <person name="Kay M."/>
            <person name="Brown J."/>
            <person name="Murnane C."/>
            <person name="Gray E."/>
            <person name="Humphries M."/>
            <person name="Sycamore N."/>
            <person name="Barker D."/>
            <person name="Saunders D."/>
            <person name="Wallis J."/>
            <person name="Babbage A."/>
            <person name="Hammond S."/>
            <person name="Mashreghi-Mohammadi M."/>
            <person name="Barr L."/>
            <person name="Martin S."/>
            <person name="Wray P."/>
            <person name="Ellington A."/>
            <person name="Matthews N."/>
            <person name="Ellwood M."/>
            <person name="Woodmansey R."/>
            <person name="Clark G."/>
            <person name="Cooper J."/>
            <person name="Cooper J."/>
            <person name="Tromans A."/>
            <person name="Grafham D."/>
            <person name="Skuce C."/>
            <person name="Pandian R."/>
            <person name="Andrews R."/>
            <person name="Harrison E."/>
            <person name="Kimberley A."/>
            <person name="Garnett J."/>
            <person name="Fosker N."/>
            <person name="Hall R."/>
            <person name="Garner P."/>
            <person name="Kelly D."/>
            <person name="Bird C."/>
            <person name="Palmer S."/>
            <person name="Gehring I."/>
            <person name="Berger A."/>
            <person name="Dooley C.M."/>
            <person name="Ersan-Urun Z."/>
            <person name="Eser C."/>
            <person name="Geiger H."/>
            <person name="Geisler M."/>
            <person name="Karotki L."/>
            <person name="Kirn A."/>
            <person name="Konantz J."/>
            <person name="Konantz M."/>
            <person name="Oberlander M."/>
            <person name="Rudolph-Geiger S."/>
            <person name="Teucke M."/>
            <person name="Lanz C."/>
            <person name="Raddatz G."/>
            <person name="Osoegawa K."/>
            <person name="Zhu B."/>
            <person name="Rapp A."/>
            <person name="Widaa S."/>
            <person name="Langford C."/>
            <person name="Yang F."/>
            <person name="Schuster S.C."/>
            <person name="Carter N.P."/>
            <person name="Harrow J."/>
            <person name="Ning Z."/>
            <person name="Herrero J."/>
            <person name="Searle S.M."/>
            <person name="Enright A."/>
            <person name="Geisler R."/>
            <person name="Plasterk R.H."/>
            <person name="Lee C."/>
            <person name="Westerfield M."/>
            <person name="de Jong P.J."/>
            <person name="Zon L.I."/>
            <person name="Postlethwait J.H."/>
            <person name="Nusslein-Volhard C."/>
            <person name="Hubbard T.J."/>
            <person name="Roest Crollius H."/>
            <person name="Rogers J."/>
            <person name="Stemple D.L."/>
        </authorList>
    </citation>
    <scope>NUCLEOTIDE SEQUENCE [LARGE SCALE GENOMIC DNA]</scope>
    <source>
        <strain evidence="2">Tuebingen</strain>
    </source>
</reference>
<reference evidence="4 5" key="3">
    <citation type="submission" date="2025-04" db="UniProtKB">
        <authorList>
            <consortium name="RefSeq"/>
        </authorList>
    </citation>
    <scope>IDENTIFICATION</scope>
    <source>
        <strain evidence="4 5">Tuebingen</strain>
    </source>
</reference>
<dbReference type="Proteomes" id="UP000000437">
    <property type="component" value="Chromosome 17"/>
</dbReference>
<name>A0A8M1Q7N7_DANRE</name>
<dbReference type="AGR" id="ZFIN:ZDB-GENE-041008-74"/>
<dbReference type="InterPro" id="IPR036047">
    <property type="entry name" value="F-box-like_dom_sf"/>
</dbReference>
<dbReference type="PROSITE" id="PS50181">
    <property type="entry name" value="FBOX"/>
    <property type="match status" value="1"/>
</dbReference>
<dbReference type="OMA" id="IDHPTLW"/>
<gene>
    <name evidence="2 4 5 6" type="primary">im:7136021</name>
</gene>
<dbReference type="GO" id="GO:1905761">
    <property type="term" value="F:SCF ubiquitin ligase complex binding"/>
    <property type="evidence" value="ECO:0000318"/>
    <property type="project" value="GO_Central"/>
</dbReference>
<dbReference type="GeneID" id="100002065"/>
<dbReference type="Gene3D" id="3.80.10.10">
    <property type="entry name" value="Ribonuclease Inhibitor"/>
    <property type="match status" value="2"/>
</dbReference>
<proteinExistence type="predicted"/>
<dbReference type="AlphaFoldDB" id="A0A8M1Q7N7"/>
<dbReference type="Pfam" id="PF12937">
    <property type="entry name" value="F-box-like"/>
    <property type="match status" value="1"/>
</dbReference>
<dbReference type="PaxDb" id="7955-ENSDARP00000128415"/>